<feature type="region of interest" description="Disordered" evidence="1">
    <location>
        <begin position="108"/>
        <end position="161"/>
    </location>
</feature>
<accession>A0ABN9BSQ2</accession>
<feature type="non-terminal residue" evidence="2">
    <location>
        <position position="161"/>
    </location>
</feature>
<dbReference type="Proteomes" id="UP001162483">
    <property type="component" value="Unassembled WGS sequence"/>
</dbReference>
<comment type="caution">
    <text evidence="2">The sequence shown here is derived from an EMBL/GenBank/DDBJ whole genome shotgun (WGS) entry which is preliminary data.</text>
</comment>
<proteinExistence type="predicted"/>
<dbReference type="EMBL" id="CATNWA010005590">
    <property type="protein sequence ID" value="CAI9550292.1"/>
    <property type="molecule type" value="Genomic_DNA"/>
</dbReference>
<evidence type="ECO:0000256" key="1">
    <source>
        <dbReference type="SAM" id="MobiDB-lite"/>
    </source>
</evidence>
<organism evidence="2 3">
    <name type="scientific">Staurois parvus</name>
    <dbReference type="NCBI Taxonomy" id="386267"/>
    <lineage>
        <taxon>Eukaryota</taxon>
        <taxon>Metazoa</taxon>
        <taxon>Chordata</taxon>
        <taxon>Craniata</taxon>
        <taxon>Vertebrata</taxon>
        <taxon>Euteleostomi</taxon>
        <taxon>Amphibia</taxon>
        <taxon>Batrachia</taxon>
        <taxon>Anura</taxon>
        <taxon>Neobatrachia</taxon>
        <taxon>Ranoidea</taxon>
        <taxon>Ranidae</taxon>
        <taxon>Staurois</taxon>
    </lineage>
</organism>
<reference evidence="2" key="1">
    <citation type="submission" date="2023-05" db="EMBL/GenBank/DDBJ databases">
        <authorList>
            <person name="Stuckert A."/>
        </authorList>
    </citation>
    <scope>NUCLEOTIDE SEQUENCE</scope>
</reference>
<keyword evidence="3" id="KW-1185">Reference proteome</keyword>
<evidence type="ECO:0000313" key="2">
    <source>
        <dbReference type="EMBL" id="CAI9550292.1"/>
    </source>
</evidence>
<dbReference type="Gene3D" id="2.30.30.850">
    <property type="match status" value="1"/>
</dbReference>
<protein>
    <submittedName>
        <fullName evidence="2">Uncharacterized protein</fullName>
    </submittedName>
</protein>
<gene>
    <name evidence="2" type="ORF">SPARVUS_LOCUS3489355</name>
</gene>
<name>A0ABN9BSQ2_9NEOB</name>
<feature type="compositionally biased region" description="Acidic residues" evidence="1">
    <location>
        <begin position="149"/>
        <end position="161"/>
    </location>
</feature>
<evidence type="ECO:0000313" key="3">
    <source>
        <dbReference type="Proteomes" id="UP001162483"/>
    </source>
</evidence>
<sequence>MSVVFSEMKSIFPTCRTFNNLIKTDSQGLSTTFQLEVPPRSGGQPVCGHPENTHPFQAGDRIVVKQLTRNKKQQDFVYGPEITVVAVTRTAVLTEHSSIWIHASRAKVVEKGSGPDPRETGKEVLTGAESPDLEQDNQGKGVLTGVENPDPEEDELLPQFW</sequence>